<name>A0A7K3WLL4_9FLAO</name>
<evidence type="ECO:0000313" key="4">
    <source>
        <dbReference type="Proteomes" id="UP000486602"/>
    </source>
</evidence>
<comment type="caution">
    <text evidence="3">The sequence shown here is derived from an EMBL/GenBank/DDBJ whole genome shotgun (WGS) entry which is preliminary data.</text>
</comment>
<gene>
    <name evidence="3" type="ORF">G3O08_03300</name>
</gene>
<reference evidence="3 4" key="1">
    <citation type="submission" date="2020-02" db="EMBL/GenBank/DDBJ databases">
        <title>Out from the shadows clarifying the taxonomy of the family Cryomorphaceae and related taxa by utilizing the GTDB taxonomic framework.</title>
        <authorList>
            <person name="Bowman J.P."/>
        </authorList>
    </citation>
    <scope>NUCLEOTIDE SEQUENCE [LARGE SCALE GENOMIC DNA]</scope>
    <source>
        <strain evidence="3 4">QSSC 1-22</strain>
    </source>
</reference>
<keyword evidence="4" id="KW-1185">Reference proteome</keyword>
<dbReference type="EMBL" id="JAAGVY010000003">
    <property type="protein sequence ID" value="NEN22529.1"/>
    <property type="molecule type" value="Genomic_DNA"/>
</dbReference>
<feature type="domain" description="Secretion system C-terminal sorting" evidence="2">
    <location>
        <begin position="191"/>
        <end position="260"/>
    </location>
</feature>
<protein>
    <submittedName>
        <fullName evidence="3">T9SS type A sorting domain-containing protein</fullName>
    </submittedName>
</protein>
<dbReference type="NCBIfam" id="TIGR04183">
    <property type="entry name" value="Por_Secre_tail"/>
    <property type="match status" value="1"/>
</dbReference>
<organism evidence="3 4">
    <name type="scientific">Cryomorpha ignava</name>
    <dbReference type="NCBI Taxonomy" id="101383"/>
    <lineage>
        <taxon>Bacteria</taxon>
        <taxon>Pseudomonadati</taxon>
        <taxon>Bacteroidota</taxon>
        <taxon>Flavobacteriia</taxon>
        <taxon>Flavobacteriales</taxon>
        <taxon>Cryomorphaceae</taxon>
        <taxon>Cryomorpha</taxon>
    </lineage>
</organism>
<keyword evidence="1" id="KW-0732">Signal</keyword>
<proteinExistence type="predicted"/>
<accession>A0A7K3WLL4</accession>
<evidence type="ECO:0000259" key="2">
    <source>
        <dbReference type="Pfam" id="PF18962"/>
    </source>
</evidence>
<dbReference type="RefSeq" id="WP_163283254.1">
    <property type="nucleotide sequence ID" value="NZ_JAAGVY010000003.1"/>
</dbReference>
<dbReference type="InterPro" id="IPR026444">
    <property type="entry name" value="Secre_tail"/>
</dbReference>
<dbReference type="Proteomes" id="UP000486602">
    <property type="component" value="Unassembled WGS sequence"/>
</dbReference>
<evidence type="ECO:0000256" key="1">
    <source>
        <dbReference type="ARBA" id="ARBA00022729"/>
    </source>
</evidence>
<evidence type="ECO:0000313" key="3">
    <source>
        <dbReference type="EMBL" id="NEN22529.1"/>
    </source>
</evidence>
<dbReference type="AlphaFoldDB" id="A0A7K3WLL4"/>
<sequence>MPNLTAHYRVLCFTDSPWDVEQDIFFSNPNPAYDTVDVYNQYDELYAKLYMDTLKVWIKRIDYIDDCYVGWPEDFTNEWELLYDFGLEVGDTAYSPYFDIGIITSIEEIQVQGQIRKKFIINEGINAYIQGIGDTRHPFYPKMYMFENNYKTCTSQLNYIGPSPIDSITFSPDCNGEILSTSHMELINFNIYPNPVSDKLHISLPAGVAISGSIYNAVGMQVLDFSFVNSQTQVDIRKLEVGTYFVKIELENGKVGINKFVKTR</sequence>
<dbReference type="Pfam" id="PF18962">
    <property type="entry name" value="Por_Secre_tail"/>
    <property type="match status" value="1"/>
</dbReference>